<dbReference type="AlphaFoldDB" id="A0A397VFF6"/>
<gene>
    <name evidence="1" type="ORF">C2G38_2177318</name>
</gene>
<protein>
    <submittedName>
        <fullName evidence="1">Uncharacterized protein</fullName>
    </submittedName>
</protein>
<dbReference type="InterPro" id="IPR011990">
    <property type="entry name" value="TPR-like_helical_dom_sf"/>
</dbReference>
<dbReference type="SUPFAM" id="SSF81901">
    <property type="entry name" value="HCP-like"/>
    <property type="match status" value="1"/>
</dbReference>
<accession>A0A397VFF6</accession>
<comment type="caution">
    <text evidence="1">The sequence shown here is derived from an EMBL/GenBank/DDBJ whole genome shotgun (WGS) entry which is preliminary data.</text>
</comment>
<dbReference type="Proteomes" id="UP000266673">
    <property type="component" value="Unassembled WGS sequence"/>
</dbReference>
<reference evidence="1 2" key="1">
    <citation type="submission" date="2018-06" db="EMBL/GenBank/DDBJ databases">
        <title>Comparative genomics reveals the genomic features of Rhizophagus irregularis, R. cerebriforme, R. diaphanum and Gigaspora rosea, and their symbiotic lifestyle signature.</title>
        <authorList>
            <person name="Morin E."/>
            <person name="San Clemente H."/>
            <person name="Chen E.C.H."/>
            <person name="De La Providencia I."/>
            <person name="Hainaut M."/>
            <person name="Kuo A."/>
            <person name="Kohler A."/>
            <person name="Murat C."/>
            <person name="Tang N."/>
            <person name="Roy S."/>
            <person name="Loubradou J."/>
            <person name="Henrissat B."/>
            <person name="Grigoriev I.V."/>
            <person name="Corradi N."/>
            <person name="Roux C."/>
            <person name="Martin F.M."/>
        </authorList>
    </citation>
    <scope>NUCLEOTIDE SEQUENCE [LARGE SCALE GENOMIC DNA]</scope>
    <source>
        <strain evidence="1 2">DAOM 194757</strain>
    </source>
</reference>
<keyword evidence="2" id="KW-1185">Reference proteome</keyword>
<dbReference type="Gene3D" id="1.25.40.10">
    <property type="entry name" value="Tetratricopeptide repeat domain"/>
    <property type="match status" value="1"/>
</dbReference>
<dbReference type="EMBL" id="QKWP01000375">
    <property type="protein sequence ID" value="RIB21184.1"/>
    <property type="molecule type" value="Genomic_DNA"/>
</dbReference>
<proteinExistence type="predicted"/>
<organism evidence="1 2">
    <name type="scientific">Gigaspora rosea</name>
    <dbReference type="NCBI Taxonomy" id="44941"/>
    <lineage>
        <taxon>Eukaryota</taxon>
        <taxon>Fungi</taxon>
        <taxon>Fungi incertae sedis</taxon>
        <taxon>Mucoromycota</taxon>
        <taxon>Glomeromycotina</taxon>
        <taxon>Glomeromycetes</taxon>
        <taxon>Diversisporales</taxon>
        <taxon>Gigasporaceae</taxon>
        <taxon>Gigaspora</taxon>
    </lineage>
</organism>
<sequence>MDIRHIEVGKKDYEGFKRNGKNKDNDETLGKMIKVNGKFAKASIRPSSSLNLMSMRYVKSKGLTWKQSNNDEDLLGFVWKNGKCCCMVRSNNDETMFVISEEPEIDENIIDTDYVIKENNSRRKSDVVDVRHISTGVEKNKCKTFDSCQKSEDKGDADEASIIGCWYHHRIRYEKNEHKTFSHYQKSAKTVDIDRMSSAEYCYRKEFDEEKDKHEDYHHERVRKDQHKATSYYQKSVDESCERNIRIRC</sequence>
<evidence type="ECO:0000313" key="2">
    <source>
        <dbReference type="Proteomes" id="UP000266673"/>
    </source>
</evidence>
<dbReference type="OrthoDB" id="2486758at2759"/>
<name>A0A397VFF6_9GLOM</name>
<evidence type="ECO:0000313" key="1">
    <source>
        <dbReference type="EMBL" id="RIB21184.1"/>
    </source>
</evidence>